<keyword evidence="1" id="KW-1133">Transmembrane helix</keyword>
<feature type="transmembrane region" description="Helical" evidence="1">
    <location>
        <begin position="20"/>
        <end position="38"/>
    </location>
</feature>
<reference evidence="2 3" key="1">
    <citation type="submission" date="2021-01" db="EMBL/GenBank/DDBJ databases">
        <title>Genome seq and assembly of Flavobacterium sp. GN10.</title>
        <authorList>
            <person name="Chhetri G."/>
        </authorList>
    </citation>
    <scope>NUCLEOTIDE SEQUENCE [LARGE SCALE GENOMIC DNA]</scope>
    <source>
        <strain evidence="2 3">GN10</strain>
    </source>
</reference>
<dbReference type="Proteomes" id="UP000603728">
    <property type="component" value="Unassembled WGS sequence"/>
</dbReference>
<gene>
    <name evidence="2" type="ORF">JI750_06775</name>
</gene>
<keyword evidence="1" id="KW-0472">Membrane</keyword>
<accession>A0ABS1KB94</accession>
<comment type="caution">
    <text evidence="2">The sequence shown here is derived from an EMBL/GenBank/DDBJ whole genome shotgun (WGS) entry which is preliminary data.</text>
</comment>
<dbReference type="EMBL" id="JAERSF010000001">
    <property type="protein sequence ID" value="MBL0736583.1"/>
    <property type="molecule type" value="Genomic_DNA"/>
</dbReference>
<keyword evidence="3" id="KW-1185">Reference proteome</keyword>
<evidence type="ECO:0000313" key="3">
    <source>
        <dbReference type="Proteomes" id="UP000603728"/>
    </source>
</evidence>
<name>A0ABS1KB94_9FLAO</name>
<keyword evidence="1" id="KW-0812">Transmembrane</keyword>
<dbReference type="RefSeq" id="WP_201999803.1">
    <property type="nucleotide sequence ID" value="NZ_JAERSF010000001.1"/>
</dbReference>
<sequence>MKDIFDYLPLIKNLVMDINWNIIAIVAILVIILVVLTIRKNQREKKKLEKLLNNDFKKAEKKRVDADDAANEK</sequence>
<organism evidence="2 3">
    <name type="scientific">Flavobacterium tagetis</name>
    <dbReference type="NCBI Taxonomy" id="2801336"/>
    <lineage>
        <taxon>Bacteria</taxon>
        <taxon>Pseudomonadati</taxon>
        <taxon>Bacteroidota</taxon>
        <taxon>Flavobacteriia</taxon>
        <taxon>Flavobacteriales</taxon>
        <taxon>Flavobacteriaceae</taxon>
        <taxon>Flavobacterium</taxon>
    </lineage>
</organism>
<protein>
    <submittedName>
        <fullName evidence="2">Uncharacterized protein</fullName>
    </submittedName>
</protein>
<evidence type="ECO:0000256" key="1">
    <source>
        <dbReference type="SAM" id="Phobius"/>
    </source>
</evidence>
<evidence type="ECO:0000313" key="2">
    <source>
        <dbReference type="EMBL" id="MBL0736583.1"/>
    </source>
</evidence>
<proteinExistence type="predicted"/>